<dbReference type="PANTHER" id="PTHR22550">
    <property type="entry name" value="SPORE GERMINATION PROTEIN"/>
    <property type="match status" value="1"/>
</dbReference>
<evidence type="ECO:0000256" key="2">
    <source>
        <dbReference type="ARBA" id="ARBA00023136"/>
    </source>
</evidence>
<feature type="transmembrane region" description="Helical" evidence="4">
    <location>
        <begin position="295"/>
        <end position="314"/>
    </location>
</feature>
<proteinExistence type="inferred from homology"/>
<dbReference type="AlphaFoldDB" id="A0A9X7Z8W9"/>
<dbReference type="EMBL" id="CP071182">
    <property type="protein sequence ID" value="QSO50072.1"/>
    <property type="molecule type" value="Genomic_DNA"/>
</dbReference>
<evidence type="ECO:0000313" key="6">
    <source>
        <dbReference type="Proteomes" id="UP000663505"/>
    </source>
</evidence>
<gene>
    <name evidence="5" type="ORF">JZ786_22905</name>
</gene>
<evidence type="ECO:0000256" key="4">
    <source>
        <dbReference type="SAM" id="Phobius"/>
    </source>
</evidence>
<dbReference type="GO" id="GO:0009847">
    <property type="term" value="P:spore germination"/>
    <property type="evidence" value="ECO:0007669"/>
    <property type="project" value="InterPro"/>
</dbReference>
<dbReference type="KEGG" id="afx:JZ786_22905"/>
<protein>
    <submittedName>
        <fullName evidence="5">Spore germination protein</fullName>
    </submittedName>
</protein>
<feature type="compositionally biased region" description="Low complexity" evidence="3">
    <location>
        <begin position="494"/>
        <end position="504"/>
    </location>
</feature>
<feature type="transmembrane region" description="Helical" evidence="4">
    <location>
        <begin position="359"/>
        <end position="379"/>
    </location>
</feature>
<keyword evidence="4" id="KW-1133">Transmembrane helix</keyword>
<accession>A0A9X7Z8W9</accession>
<evidence type="ECO:0000256" key="1">
    <source>
        <dbReference type="ARBA" id="ARBA00005278"/>
    </source>
</evidence>
<dbReference type="PANTHER" id="PTHR22550:SF5">
    <property type="entry name" value="LEUCINE ZIPPER PROTEIN 4"/>
    <property type="match status" value="1"/>
</dbReference>
<feature type="transmembrane region" description="Helical" evidence="4">
    <location>
        <begin position="419"/>
        <end position="443"/>
    </location>
</feature>
<feature type="region of interest" description="Disordered" evidence="3">
    <location>
        <begin position="479"/>
        <end position="504"/>
    </location>
</feature>
<reference evidence="5 6" key="1">
    <citation type="submission" date="2021-02" db="EMBL/GenBank/DDBJ databases">
        <title>Alicyclobacillus curvatus sp. nov. and Alicyclobacillus mengziensis sp. nov., two acidophilic bacteria isolated from acid mine drainage.</title>
        <authorList>
            <person name="Huang Y."/>
        </authorList>
    </citation>
    <scope>NUCLEOTIDE SEQUENCE [LARGE SCALE GENOMIC DNA]</scope>
    <source>
        <strain evidence="5 6">S30H14</strain>
    </source>
</reference>
<keyword evidence="4" id="KW-0812">Transmembrane</keyword>
<comment type="similarity">
    <text evidence="1">Belongs to the GerABKA family.</text>
</comment>
<dbReference type="GO" id="GO:0016020">
    <property type="term" value="C:membrane"/>
    <property type="evidence" value="ECO:0007669"/>
    <property type="project" value="InterPro"/>
</dbReference>
<dbReference type="InterPro" id="IPR050768">
    <property type="entry name" value="UPF0353/GerABKA_families"/>
</dbReference>
<name>A0A9X7Z8W9_9BACL</name>
<keyword evidence="2 4" id="KW-0472">Membrane</keyword>
<keyword evidence="6" id="KW-1185">Reference proteome</keyword>
<dbReference type="Pfam" id="PF03323">
    <property type="entry name" value="GerA"/>
    <property type="match status" value="1"/>
</dbReference>
<feature type="compositionally biased region" description="Polar residues" evidence="3">
    <location>
        <begin position="479"/>
        <end position="492"/>
    </location>
</feature>
<feature type="transmembrane region" description="Helical" evidence="4">
    <location>
        <begin position="385"/>
        <end position="407"/>
    </location>
</feature>
<evidence type="ECO:0000313" key="5">
    <source>
        <dbReference type="EMBL" id="QSO50072.1"/>
    </source>
</evidence>
<dbReference type="InterPro" id="IPR004995">
    <property type="entry name" value="Spore_Ger"/>
</dbReference>
<feature type="transmembrane region" description="Helical" evidence="4">
    <location>
        <begin position="253"/>
        <end position="274"/>
    </location>
</feature>
<dbReference type="Proteomes" id="UP000663505">
    <property type="component" value="Chromosome"/>
</dbReference>
<dbReference type="PIRSF" id="PIRSF005690">
    <property type="entry name" value="GerBA"/>
    <property type="match status" value="1"/>
</dbReference>
<evidence type="ECO:0000256" key="3">
    <source>
        <dbReference type="SAM" id="MobiDB-lite"/>
    </source>
</evidence>
<organism evidence="5 6">
    <name type="scientific">Alicyclobacillus mengziensis</name>
    <dbReference type="NCBI Taxonomy" id="2931921"/>
    <lineage>
        <taxon>Bacteria</taxon>
        <taxon>Bacillati</taxon>
        <taxon>Bacillota</taxon>
        <taxon>Bacilli</taxon>
        <taxon>Bacillales</taxon>
        <taxon>Alicyclobacillaceae</taxon>
        <taxon>Alicyclobacillus</taxon>
    </lineage>
</organism>
<sequence>MGNQSSYIDSDLSKNEQALRGIFTGCSDVVYRPLIFKHDNKALLIYVDGLLDTKHLDEVVLKPLLYQGLPCGTETTTALGEWLQTQSVPIGETKIVYTLEEVVSHVLKGEVAILVAGQISSLVASIKGWSKRSLEEPNSEQVIRGPREGFIETVRVNTSLIRRKIRSPKLKMEALTIGDLSNTDVVISYIEGIAPEGVLSEVRQRLNRIQIDGVLESGYIEEFIEDATFSPFPTVQYTERPEVVAANLLEGKVAILVDGTPFVLIVPMTFWGALNASEDYYERFMIATVLRWIRLTFGFTALALPSLYVALISFQQEMVPTTFLISIAKSQEATPFPAVVEAFLMEIMFEGLREAGVRLPKAVGSAVSIVGALVLGQAAVQAGIISAPMVIVVATTGIASFTIPRFNLGIGIRMLRFPLLALAGTLGFFGITVGLLLVLLHMASLRSFGIPYFSPLAPFTRGSIRDVLIRSPWWSMKTRPQTARHNATSRIPSGQKPGPQKGGA</sequence>